<dbReference type="SUPFAM" id="SSF100939">
    <property type="entry name" value="SPOC domain-like"/>
    <property type="match status" value="1"/>
</dbReference>
<dbReference type="InterPro" id="IPR006164">
    <property type="entry name" value="DNA_bd_Ku70/Ku80"/>
</dbReference>
<gene>
    <name evidence="3 6" type="primary">ku</name>
    <name evidence="6" type="ORF">GCM10018793_33090</name>
</gene>
<comment type="caution">
    <text evidence="6">The sequence shown here is derived from an EMBL/GenBank/DDBJ whole genome shotgun (WGS) entry which is preliminary data.</text>
</comment>
<dbReference type="InterPro" id="IPR009187">
    <property type="entry name" value="Prok_Ku"/>
</dbReference>
<keyword evidence="2 3" id="KW-0233">DNA recombination</keyword>
<dbReference type="SMART" id="SM00559">
    <property type="entry name" value="Ku78"/>
    <property type="match status" value="1"/>
</dbReference>
<dbReference type="FunFam" id="2.40.290.10:FF:000004">
    <property type="entry name" value="Non-homologous end joining protein Ku"/>
    <property type="match status" value="1"/>
</dbReference>
<protein>
    <recommendedName>
        <fullName evidence="3">Non-homologous end joining protein Ku</fullName>
    </recommendedName>
</protein>
<dbReference type="CDD" id="cd00789">
    <property type="entry name" value="KU_like"/>
    <property type="match status" value="1"/>
</dbReference>
<proteinExistence type="inferred from homology"/>
<keyword evidence="7" id="KW-1185">Reference proteome</keyword>
<name>A0A919G922_9ACTN</name>
<dbReference type="AlphaFoldDB" id="A0A919G922"/>
<dbReference type="GO" id="GO:0003690">
    <property type="term" value="F:double-stranded DNA binding"/>
    <property type="evidence" value="ECO:0007669"/>
    <property type="project" value="UniProtKB-UniRule"/>
</dbReference>
<dbReference type="EMBL" id="BNCD01000008">
    <property type="protein sequence ID" value="GHH79668.1"/>
    <property type="molecule type" value="Genomic_DNA"/>
</dbReference>
<comment type="function">
    <text evidence="3">With LigD forms a non-homologous end joining (NHEJ) DNA repair enzyme, which repairs dsDNA breaks with reduced fidelity. Binds linear dsDNA with 5'- and 3'- overhangs but not closed circular dsDNA nor ssDNA. Recruits and stimulates the ligase activity of LigD.</text>
</comment>
<dbReference type="Proteomes" id="UP000603708">
    <property type="component" value="Unassembled WGS sequence"/>
</dbReference>
<dbReference type="GO" id="GO:0006310">
    <property type="term" value="P:DNA recombination"/>
    <property type="evidence" value="ECO:0007669"/>
    <property type="project" value="UniProtKB-KW"/>
</dbReference>
<sequence length="350" mass="37843">MARPVWSGALTFGLVSLPVGLYSATDSHTIRFHQLQRGTSDRVRNRRVNERTGEEVPLDDVVKGFDAGDEYVVLEPEELDDIAPGRSRALDVSGFVDLADIDPVYFDRTYYLGPGGEGYAKVYALLVRALARAGKAAVATFVMRSREYLVAVQAEGDVLTLHTLHWADEVRDPKRVMDVPSRRTQVSDRELRTAEQLIESLTTDWDPGGFRDTYQERVARLVEAKQKGETVEKAESPADPTNVVNLMDALRASVDRAKDTGRGGGRGSARRGGGGSGGRGTGGRTAGAGGGRERGKAAGKGASSRARLADLTKDQLYRRASDAGVHGRSGMNREELIRALSSNDGRRAAS</sequence>
<keyword evidence="1 3" id="KW-0238">DNA-binding</keyword>
<reference evidence="6" key="2">
    <citation type="submission" date="2020-09" db="EMBL/GenBank/DDBJ databases">
        <authorList>
            <person name="Sun Q."/>
            <person name="Ohkuma M."/>
        </authorList>
    </citation>
    <scope>NUCLEOTIDE SEQUENCE</scope>
    <source>
        <strain evidence="6">JCM 5069</strain>
    </source>
</reference>
<dbReference type="RefSeq" id="WP_189932650.1">
    <property type="nucleotide sequence ID" value="NZ_BNCD01000008.1"/>
</dbReference>
<evidence type="ECO:0000313" key="6">
    <source>
        <dbReference type="EMBL" id="GHH79668.1"/>
    </source>
</evidence>
<comment type="subunit">
    <text evidence="3">Homodimer. Interacts with LigD.</text>
</comment>
<feature type="region of interest" description="Disordered" evidence="4">
    <location>
        <begin position="255"/>
        <end position="350"/>
    </location>
</feature>
<organism evidence="6 7">
    <name type="scientific">Streptomyces sulfonofaciens</name>
    <dbReference type="NCBI Taxonomy" id="68272"/>
    <lineage>
        <taxon>Bacteria</taxon>
        <taxon>Bacillati</taxon>
        <taxon>Actinomycetota</taxon>
        <taxon>Actinomycetes</taxon>
        <taxon>Kitasatosporales</taxon>
        <taxon>Streptomycetaceae</taxon>
        <taxon>Streptomyces</taxon>
    </lineage>
</organism>
<reference evidence="6" key="1">
    <citation type="journal article" date="2014" name="Int. J. Syst. Evol. Microbiol.">
        <title>Complete genome sequence of Corynebacterium casei LMG S-19264T (=DSM 44701T), isolated from a smear-ripened cheese.</title>
        <authorList>
            <consortium name="US DOE Joint Genome Institute (JGI-PGF)"/>
            <person name="Walter F."/>
            <person name="Albersmeier A."/>
            <person name="Kalinowski J."/>
            <person name="Ruckert C."/>
        </authorList>
    </citation>
    <scope>NUCLEOTIDE SEQUENCE</scope>
    <source>
        <strain evidence="6">JCM 5069</strain>
    </source>
</reference>
<feature type="compositionally biased region" description="Basic and acidic residues" evidence="4">
    <location>
        <begin position="307"/>
        <end position="321"/>
    </location>
</feature>
<dbReference type="PANTHER" id="PTHR41251">
    <property type="entry name" value="NON-HOMOLOGOUS END JOINING PROTEIN KU"/>
    <property type="match status" value="1"/>
</dbReference>
<evidence type="ECO:0000256" key="4">
    <source>
        <dbReference type="SAM" id="MobiDB-lite"/>
    </source>
</evidence>
<feature type="compositionally biased region" description="Gly residues" evidence="4">
    <location>
        <begin position="262"/>
        <end position="290"/>
    </location>
</feature>
<evidence type="ECO:0000259" key="5">
    <source>
        <dbReference type="SMART" id="SM00559"/>
    </source>
</evidence>
<dbReference type="HAMAP" id="MF_01875">
    <property type="entry name" value="Prokaryotic_Ku"/>
    <property type="match status" value="1"/>
</dbReference>
<keyword evidence="3" id="KW-0227">DNA damage</keyword>
<keyword evidence="3" id="KW-0234">DNA repair</keyword>
<dbReference type="Gene3D" id="2.40.290.10">
    <property type="match status" value="1"/>
</dbReference>
<dbReference type="PANTHER" id="PTHR41251:SF1">
    <property type="entry name" value="NON-HOMOLOGOUS END JOINING PROTEIN KU"/>
    <property type="match status" value="1"/>
</dbReference>
<dbReference type="NCBIfam" id="TIGR02772">
    <property type="entry name" value="Ku_bact"/>
    <property type="match status" value="1"/>
</dbReference>
<accession>A0A919G922</accession>
<evidence type="ECO:0000256" key="3">
    <source>
        <dbReference type="HAMAP-Rule" id="MF_01875"/>
    </source>
</evidence>
<dbReference type="Pfam" id="PF02735">
    <property type="entry name" value="Ku"/>
    <property type="match status" value="1"/>
</dbReference>
<evidence type="ECO:0000313" key="7">
    <source>
        <dbReference type="Proteomes" id="UP000603708"/>
    </source>
</evidence>
<evidence type="ECO:0000256" key="2">
    <source>
        <dbReference type="ARBA" id="ARBA00023172"/>
    </source>
</evidence>
<dbReference type="GO" id="GO:0006303">
    <property type="term" value="P:double-strand break repair via nonhomologous end joining"/>
    <property type="evidence" value="ECO:0007669"/>
    <property type="project" value="UniProtKB-UniRule"/>
</dbReference>
<dbReference type="InterPro" id="IPR016194">
    <property type="entry name" value="SPOC-like_C_dom_sf"/>
</dbReference>
<feature type="domain" description="Ku" evidence="5">
    <location>
        <begin position="53"/>
        <end position="181"/>
    </location>
</feature>
<comment type="similarity">
    <text evidence="3">Belongs to the prokaryotic Ku family.</text>
</comment>
<evidence type="ECO:0000256" key="1">
    <source>
        <dbReference type="ARBA" id="ARBA00023125"/>
    </source>
</evidence>